<evidence type="ECO:0000313" key="2">
    <source>
        <dbReference type="Proteomes" id="UP000031599"/>
    </source>
</evidence>
<reference evidence="1 2" key="1">
    <citation type="submission" date="2014-12" db="EMBL/GenBank/DDBJ databases">
        <title>Genome assembly of Enhygromyxa salina DSM 15201.</title>
        <authorList>
            <person name="Sharma G."/>
            <person name="Subramanian S."/>
        </authorList>
    </citation>
    <scope>NUCLEOTIDE SEQUENCE [LARGE SCALE GENOMIC DNA]</scope>
    <source>
        <strain evidence="1 2">DSM 15201</strain>
    </source>
</reference>
<dbReference type="RefSeq" id="WP_052551347.1">
    <property type="nucleotide sequence ID" value="NZ_JMCC02000050.1"/>
</dbReference>
<gene>
    <name evidence="1" type="ORF">DB30_05446</name>
</gene>
<dbReference type="Proteomes" id="UP000031599">
    <property type="component" value="Unassembled WGS sequence"/>
</dbReference>
<accession>A0A0C2D6A4</accession>
<name>A0A0C2D6A4_9BACT</name>
<evidence type="ECO:0000313" key="1">
    <source>
        <dbReference type="EMBL" id="KIG15572.1"/>
    </source>
</evidence>
<dbReference type="AlphaFoldDB" id="A0A0C2D6A4"/>
<sequence>MQAFADAAQQRFEAQQVARLLAADATLDEAPMRQLVSRVVRNALAWGIDEEQDVEALIDWARVEGPDFHLLEGREELRELLEDPQIAGFAKVDVLREDLFEPKGQANG</sequence>
<protein>
    <submittedName>
        <fullName evidence="1">Uncharacterized protein</fullName>
    </submittedName>
</protein>
<dbReference type="EMBL" id="JMCC02000050">
    <property type="protein sequence ID" value="KIG15572.1"/>
    <property type="molecule type" value="Genomic_DNA"/>
</dbReference>
<organism evidence="1 2">
    <name type="scientific">Enhygromyxa salina</name>
    <dbReference type="NCBI Taxonomy" id="215803"/>
    <lineage>
        <taxon>Bacteria</taxon>
        <taxon>Pseudomonadati</taxon>
        <taxon>Myxococcota</taxon>
        <taxon>Polyangia</taxon>
        <taxon>Nannocystales</taxon>
        <taxon>Nannocystaceae</taxon>
        <taxon>Enhygromyxa</taxon>
    </lineage>
</organism>
<proteinExistence type="predicted"/>
<comment type="caution">
    <text evidence="1">The sequence shown here is derived from an EMBL/GenBank/DDBJ whole genome shotgun (WGS) entry which is preliminary data.</text>
</comment>